<dbReference type="InterPro" id="IPR011011">
    <property type="entry name" value="Znf_FYVE_PHD"/>
</dbReference>
<feature type="region of interest" description="Disordered" evidence="7">
    <location>
        <begin position="2027"/>
        <end position="2108"/>
    </location>
</feature>
<dbReference type="PANTHER" id="PTHR46174:SF1">
    <property type="entry name" value="CXXC-TYPE ZINC FINGER PROTEIN 1"/>
    <property type="match status" value="1"/>
</dbReference>
<keyword evidence="5" id="KW-0539">Nucleus</keyword>
<dbReference type="GO" id="GO:0045893">
    <property type="term" value="P:positive regulation of DNA-templated transcription"/>
    <property type="evidence" value="ECO:0007669"/>
    <property type="project" value="TreeGrafter"/>
</dbReference>
<feature type="region of interest" description="Disordered" evidence="7">
    <location>
        <begin position="1887"/>
        <end position="1977"/>
    </location>
</feature>
<dbReference type="Proteomes" id="UP001295423">
    <property type="component" value="Unassembled WGS sequence"/>
</dbReference>
<feature type="region of interest" description="Disordered" evidence="7">
    <location>
        <begin position="1"/>
        <end position="28"/>
    </location>
</feature>
<keyword evidence="4" id="KW-0862">Zinc</keyword>
<evidence type="ECO:0000256" key="7">
    <source>
        <dbReference type="SAM" id="MobiDB-lite"/>
    </source>
</evidence>
<feature type="compositionally biased region" description="Basic residues" evidence="7">
    <location>
        <begin position="211"/>
        <end position="226"/>
    </location>
</feature>
<gene>
    <name evidence="9" type="ORF">CYCCA115_LOCUS22642</name>
</gene>
<feature type="region of interest" description="Disordered" evidence="7">
    <location>
        <begin position="1395"/>
        <end position="1527"/>
    </location>
</feature>
<feature type="domain" description="PHD-type" evidence="8">
    <location>
        <begin position="1322"/>
        <end position="1371"/>
    </location>
</feature>
<evidence type="ECO:0000256" key="1">
    <source>
        <dbReference type="ARBA" id="ARBA00004123"/>
    </source>
</evidence>
<feature type="region of interest" description="Disordered" evidence="7">
    <location>
        <begin position="1020"/>
        <end position="1057"/>
    </location>
</feature>
<feature type="compositionally biased region" description="Basic and acidic residues" evidence="7">
    <location>
        <begin position="1412"/>
        <end position="1427"/>
    </location>
</feature>
<dbReference type="InterPro" id="IPR037869">
    <property type="entry name" value="Spp1/CFP1"/>
</dbReference>
<name>A0AAD2G9X8_9STRA</name>
<dbReference type="EMBL" id="CAKOGP040002314">
    <property type="protein sequence ID" value="CAJ1967160.1"/>
    <property type="molecule type" value="Genomic_DNA"/>
</dbReference>
<feature type="region of interest" description="Disordered" evidence="7">
    <location>
        <begin position="206"/>
        <end position="241"/>
    </location>
</feature>
<dbReference type="InterPro" id="IPR019787">
    <property type="entry name" value="Znf_PHD-finger"/>
</dbReference>
<feature type="region of interest" description="Disordered" evidence="7">
    <location>
        <begin position="67"/>
        <end position="92"/>
    </location>
</feature>
<feature type="compositionally biased region" description="Low complexity" evidence="7">
    <location>
        <begin position="2041"/>
        <end position="2054"/>
    </location>
</feature>
<evidence type="ECO:0000256" key="3">
    <source>
        <dbReference type="ARBA" id="ARBA00022771"/>
    </source>
</evidence>
<keyword evidence="3 6" id="KW-0863">Zinc-finger</keyword>
<dbReference type="SMART" id="SM00249">
    <property type="entry name" value="PHD"/>
    <property type="match status" value="1"/>
</dbReference>
<sequence length="2183" mass="242486">MHILESPLGSNVRPQEPTAFPRRDPRIGSQFQTKILQNCTKNDGRRPPDRISHEHVYSYCCYDSKMDSNEDDSTEEQAVANSTSMTATRPIPAPCDLEASLQTETVPRGGLKVHSPSTEAHRFAQSVEPMVLSLASSYTVSNPTTTILKNSSLETTGTSNNKNSPTKGYTFKGGNETPEGFMASSQNEDWRKDVFWQKYMLQLQGRVADRSKKRRPQRGARKRRRGSNTSEDSTVSDGATSDMPVCLEEMVEEQQLIAPQFGEDMAHSMAFLHYYHNGNAKAANMRLFTNLTAGKASKRRKLVKLKRLQQKKLPSIQSSESWRRVYEQTQLMSIIDHLEQTASIPYALQQQRLPQNQSTAKEGSNGDVIMLDAAETSKDDLKEAWTSILSIGRSVKDQLDGWETAGSKTKTDKKIACSALLAFIRNAYRLEPPEVCFGSNHVMIEEVSYCLLAILEHIESARSAQAEIRDKLYQESITTGSDSDALQKYVQELCKVLPIRLDEVSLLEEFRDVVIEWEGKLASSRETTNKDDEGGDLEAAKQMALEARSHGYVSKEMIDLQVKIEKSRELKQKILEWKQLCDEGNGGTMRTVSALAKELKKLKLDFAEKRDFLEFYTVVQNWLDRTNIAIRSRMSFVEVRALLTQGADFPLDLAEYVGKLKSRVSSAEAWLERLEDLVPCPKTASGEHDMLEWSKGMRSALHDGQQGLLQDMVSDGSRMPVEVEALKVLQVEIDAKNWISKAQKWLPINEDSKKGKLVDLKDHIERAHNLRERLTFSGDRKSSWELKGEAELTAIVDAADSWLHQYKPFVDGDNRRNKNRRCLSISKLREIVAEEKEIFANLGPAAVKMARILTQAEHWYNEHRPLLQRCNLEERNEIATKPIVDPAEMKNAVQAATSSISLDLEEAMALKKLAERIQHWFGQVGTVVKPKSKKQYQKFTVDEILELINESTTLPINVENEVLELRSHLRAVEEWKSHATKDLDEIGTSFLKIQEKMIAAYGPPSKFNIDLLVKNSDWGAESTGNESEQKEPLEDNGVESATSTLEASSTKDGPPDVIAQHDCSGERTTIQKLQAEARDIGVATIEAELLDLFDGISKWWLRSLKYLKSPREVFDKRYFGAFDRFTDDGDRLVSTCTTYEKKCIDSAEGSCESTWSNFVIAQLDRMKILRSERAKFVAWCDQAKEILADEKKLTLEKLKSLVKNSQKFPPLNDMVQEVRVLAEEVSKWSEQARPIILSGKKLDMPTAKALVEAGEKLKVNTEELRTLRAALKAVRKWVNRVKKCDLDQGDTKISTVTDLINEHESLLIEMPDDLARLQQATQAYCICRRPYEGFMIGCDECGEWYHGPCIGVSQARADRFDKFVCVRCSMKNLFKNSAVGAVDITKKWTSRKCLKKARQVEHQKHQRKVRKETKDMEKLQKKLEKLRGQKSPQKNASENPKAINTVGGNASSDLTAKKPADKSTTLVADKPDETPAAAVADETPNEKMPDKAPETPVGTVVDKQSETTVQTVVDKPGDTASDMVSKKSAEALAETVAEKIAETPAETPAVEAPVETPAENATGKSSDKDEEHDTKKPVEAHTKGSEKPQDEMQSEIDKISNTMRQIQERLVDLQNNLKEQKQMEATEDKNAEKLRKWCIRVRSFVLIPSNDEFRENARPPLDGSISKMMESVLSEAEFFGVASLNDVDAMRNLFKCMSWSLLGLSIINRKPTLEEMKMLLSRAAELRLPDEKALKTMKVMVHRTEQVRCKIEKILVTRPGESKPIKQSLLNELVASSESVALIIPESKRIYATIENKGIPPVVGEESDSEYHVNHGCISAHGHDPRKLWPPFALFGSPEVIEVLGAECSLIPEDTSVLVREESKVTVDQPKECTAQVQLQLQTTAHATEVTSSSVRMKSLSPTVVQSEEQNTTETQSPSMEVDKPVSPTSTPTDRNAVPVADTIVSEAAAGPEAPIERASQKTESQPIPEADPLINSTSMSEISVTEATPKVTASIAATVVKGQTEDTEMLDVQASDASNASEIAPAVAEEAPAGTSSEKSSATTGGASPSSANGPPPPVPANEEAAGQEAQDPPISAASESAPATTSEAPRVVSNEVSAMAGRKNHDAAASEIAIAAARDRLIAAMREVPTVSTADAAVAVAKERLIATMEEVPISSSNQTFNEKQETAKVQLPIPMDTDNE</sequence>
<evidence type="ECO:0000256" key="2">
    <source>
        <dbReference type="ARBA" id="ARBA00022723"/>
    </source>
</evidence>
<feature type="compositionally biased region" description="Polar residues" evidence="7">
    <location>
        <begin position="1889"/>
        <end position="1919"/>
    </location>
</feature>
<protein>
    <recommendedName>
        <fullName evidence="8">PHD-type domain-containing protein</fullName>
    </recommendedName>
</protein>
<reference evidence="9" key="1">
    <citation type="submission" date="2023-08" db="EMBL/GenBank/DDBJ databases">
        <authorList>
            <person name="Audoor S."/>
            <person name="Bilcke G."/>
        </authorList>
    </citation>
    <scope>NUCLEOTIDE SEQUENCE</scope>
</reference>
<dbReference type="CDD" id="cd15560">
    <property type="entry name" value="PHD2_3_BPTF"/>
    <property type="match status" value="1"/>
</dbReference>
<feature type="compositionally biased region" description="Low complexity" evidence="7">
    <location>
        <begin position="1542"/>
        <end position="1562"/>
    </location>
</feature>
<feature type="region of interest" description="Disordered" evidence="7">
    <location>
        <begin position="1541"/>
        <end position="1593"/>
    </location>
</feature>
<evidence type="ECO:0000256" key="6">
    <source>
        <dbReference type="PROSITE-ProRule" id="PRU00146"/>
    </source>
</evidence>
<dbReference type="PROSITE" id="PS01359">
    <property type="entry name" value="ZF_PHD_1"/>
    <property type="match status" value="1"/>
</dbReference>
<dbReference type="InterPro" id="IPR001965">
    <property type="entry name" value="Znf_PHD"/>
</dbReference>
<dbReference type="Pfam" id="PF00628">
    <property type="entry name" value="PHD"/>
    <property type="match status" value="1"/>
</dbReference>
<accession>A0AAD2G9X8</accession>
<dbReference type="PANTHER" id="PTHR46174">
    <property type="entry name" value="CXXC-TYPE ZINC FINGER PROTEIN 1"/>
    <property type="match status" value="1"/>
</dbReference>
<dbReference type="InterPro" id="IPR013637">
    <property type="entry name" value="Lys_sp_deMease-like_dom"/>
</dbReference>
<feature type="compositionally biased region" description="Low complexity" evidence="7">
    <location>
        <begin position="1039"/>
        <end position="1050"/>
    </location>
</feature>
<feature type="compositionally biased region" description="Polar residues" evidence="7">
    <location>
        <begin position="151"/>
        <end position="167"/>
    </location>
</feature>
<feature type="region of interest" description="Disordered" evidence="7">
    <location>
        <begin position="2159"/>
        <end position="2183"/>
    </location>
</feature>
<evidence type="ECO:0000259" key="8">
    <source>
        <dbReference type="PROSITE" id="PS50016"/>
    </source>
</evidence>
<organism evidence="9 10">
    <name type="scientific">Cylindrotheca closterium</name>
    <dbReference type="NCBI Taxonomy" id="2856"/>
    <lineage>
        <taxon>Eukaryota</taxon>
        <taxon>Sar</taxon>
        <taxon>Stramenopiles</taxon>
        <taxon>Ochrophyta</taxon>
        <taxon>Bacillariophyta</taxon>
        <taxon>Bacillariophyceae</taxon>
        <taxon>Bacillariophycidae</taxon>
        <taxon>Bacillariales</taxon>
        <taxon>Bacillariaceae</taxon>
        <taxon>Cylindrotheca</taxon>
    </lineage>
</organism>
<feature type="region of interest" description="Disordered" evidence="7">
    <location>
        <begin position="151"/>
        <end position="176"/>
    </location>
</feature>
<dbReference type="SUPFAM" id="SSF57903">
    <property type="entry name" value="FYVE/PHD zinc finger"/>
    <property type="match status" value="1"/>
</dbReference>
<dbReference type="InterPro" id="IPR019786">
    <property type="entry name" value="Zinc_finger_PHD-type_CS"/>
</dbReference>
<proteinExistence type="predicted"/>
<evidence type="ECO:0000313" key="9">
    <source>
        <dbReference type="EMBL" id="CAJ1967160.1"/>
    </source>
</evidence>
<evidence type="ECO:0000256" key="5">
    <source>
        <dbReference type="ARBA" id="ARBA00023242"/>
    </source>
</evidence>
<dbReference type="Pfam" id="PF08429">
    <property type="entry name" value="PLU-1"/>
    <property type="match status" value="2"/>
</dbReference>
<feature type="compositionally biased region" description="Low complexity" evidence="7">
    <location>
        <begin position="2077"/>
        <end position="2091"/>
    </location>
</feature>
<feature type="compositionally biased region" description="Basic and acidic residues" evidence="7">
    <location>
        <begin position="1484"/>
        <end position="1493"/>
    </location>
</feature>
<dbReference type="Gene3D" id="2.60.120.650">
    <property type="entry name" value="Cupin"/>
    <property type="match status" value="1"/>
</dbReference>
<comment type="caution">
    <text evidence="9">The sequence shown here is derived from an EMBL/GenBank/DDBJ whole genome shotgun (WGS) entry which is preliminary data.</text>
</comment>
<evidence type="ECO:0000313" key="10">
    <source>
        <dbReference type="Proteomes" id="UP001295423"/>
    </source>
</evidence>
<evidence type="ECO:0000256" key="4">
    <source>
        <dbReference type="ARBA" id="ARBA00022833"/>
    </source>
</evidence>
<feature type="compositionally biased region" description="Polar residues" evidence="7">
    <location>
        <begin position="227"/>
        <end position="239"/>
    </location>
</feature>
<dbReference type="GO" id="GO:0008270">
    <property type="term" value="F:zinc ion binding"/>
    <property type="evidence" value="ECO:0007669"/>
    <property type="project" value="UniProtKB-KW"/>
</dbReference>
<keyword evidence="2" id="KW-0479">Metal-binding</keyword>
<dbReference type="PROSITE" id="PS50016">
    <property type="entry name" value="ZF_PHD_2"/>
    <property type="match status" value="1"/>
</dbReference>
<feature type="compositionally biased region" description="Basic and acidic residues" evidence="7">
    <location>
        <begin position="1565"/>
        <end position="1593"/>
    </location>
</feature>
<dbReference type="GO" id="GO:0048188">
    <property type="term" value="C:Set1C/COMPASS complex"/>
    <property type="evidence" value="ECO:0007669"/>
    <property type="project" value="InterPro"/>
</dbReference>
<comment type="subcellular location">
    <subcellularLocation>
        <location evidence="1">Nucleus</location>
    </subcellularLocation>
</comment>
<keyword evidence="10" id="KW-1185">Reference proteome</keyword>